<name>A0A448WMC4_9PLAT</name>
<reference evidence="1" key="1">
    <citation type="submission" date="2018-11" db="EMBL/GenBank/DDBJ databases">
        <authorList>
            <consortium name="Pathogen Informatics"/>
        </authorList>
    </citation>
    <scope>NUCLEOTIDE SEQUENCE</scope>
</reference>
<dbReference type="EMBL" id="CAAALY010023452">
    <property type="protein sequence ID" value="VEL15109.1"/>
    <property type="molecule type" value="Genomic_DNA"/>
</dbReference>
<proteinExistence type="predicted"/>
<keyword evidence="2" id="KW-1185">Reference proteome</keyword>
<gene>
    <name evidence="1" type="ORF">PXEA_LOCUS8549</name>
</gene>
<accession>A0A448WMC4</accession>
<dbReference type="Proteomes" id="UP000784294">
    <property type="component" value="Unassembled WGS sequence"/>
</dbReference>
<organism evidence="1 2">
    <name type="scientific">Protopolystoma xenopodis</name>
    <dbReference type="NCBI Taxonomy" id="117903"/>
    <lineage>
        <taxon>Eukaryota</taxon>
        <taxon>Metazoa</taxon>
        <taxon>Spiralia</taxon>
        <taxon>Lophotrochozoa</taxon>
        <taxon>Platyhelminthes</taxon>
        <taxon>Monogenea</taxon>
        <taxon>Polyopisthocotylea</taxon>
        <taxon>Polystomatidea</taxon>
        <taxon>Polystomatidae</taxon>
        <taxon>Protopolystoma</taxon>
    </lineage>
</organism>
<evidence type="ECO:0000313" key="2">
    <source>
        <dbReference type="Proteomes" id="UP000784294"/>
    </source>
</evidence>
<dbReference type="AlphaFoldDB" id="A0A448WMC4"/>
<evidence type="ECO:0000313" key="1">
    <source>
        <dbReference type="EMBL" id="VEL15109.1"/>
    </source>
</evidence>
<comment type="caution">
    <text evidence="1">The sequence shown here is derived from an EMBL/GenBank/DDBJ whole genome shotgun (WGS) entry which is preliminary data.</text>
</comment>
<protein>
    <submittedName>
        <fullName evidence="1">Uncharacterized protein</fullName>
    </submittedName>
</protein>
<sequence length="232" mass="25240">MLFCQFALLLPSGRLSPLPISITKPLDFDFKIYPVENLFVIVVLTVHCIDLAHANAAKPTWLPSSSSVSESLFVSSTEFRDNGRFYLRRPRLHLTVPAKVPTLLSSLPDLSSCQKPGVILSASSSSSSSTLPALALETTSSAVAPSLPTFDKLTDQFESNLGIGAHSKPDELSENLIKQNASTKLNTDAYPKLVGRFIDPRLSDLVRIPYLDYQSFSPLICPSYAPSNSIPS</sequence>